<evidence type="ECO:0000313" key="3">
    <source>
        <dbReference type="Proteomes" id="UP000308197"/>
    </source>
</evidence>
<organism evidence="2 3">
    <name type="scientific">Polyporus arcularius HHB13444</name>
    <dbReference type="NCBI Taxonomy" id="1314778"/>
    <lineage>
        <taxon>Eukaryota</taxon>
        <taxon>Fungi</taxon>
        <taxon>Dikarya</taxon>
        <taxon>Basidiomycota</taxon>
        <taxon>Agaricomycotina</taxon>
        <taxon>Agaricomycetes</taxon>
        <taxon>Polyporales</taxon>
        <taxon>Polyporaceae</taxon>
        <taxon>Polyporus</taxon>
    </lineage>
</organism>
<proteinExistence type="predicted"/>
<dbReference type="GO" id="GO:0004523">
    <property type="term" value="F:RNA-DNA hybrid ribonuclease activity"/>
    <property type="evidence" value="ECO:0007669"/>
    <property type="project" value="InterPro"/>
</dbReference>
<accession>A0A5C3NXG9</accession>
<dbReference type="InParanoid" id="A0A5C3NXG9"/>
<sequence length="376" mass="42458">MATLLATTAAGHRTRVTQVTDSRTTMDSLTRWKATHEDLGYIFQKNTLLTRTAVARLRMRRAHTLFEWVKGHTGHPGNEAADRLAAAGADKPADDTVCLTLPPAYSLSGAKLQAMTQKAAYHAIRARKDRLPQPRPRTVANLDRITSGLLAAYGTRLHDETIWLSFRARHVSRPISQFLWMATHDAYMIGSHWFRPNMPADLRARALCARCGECESMTHLLFECDAHGQEIIWRLLEQLWTHTGARWAGVSWGTTFGAACAVFATPEGGRRTAIEHLWCILCTEALYLVWKLRCERVIRNDGGDFTEDEVTNRFYATLESRLSLDRRTAALYATGRKALRPQEVERIWLPVIDRSSDLPPRWVVNCGVLVGIKRGR</sequence>
<reference evidence="2 3" key="1">
    <citation type="journal article" date="2019" name="Nat. Ecol. Evol.">
        <title>Megaphylogeny resolves global patterns of mushroom evolution.</title>
        <authorList>
            <person name="Varga T."/>
            <person name="Krizsan K."/>
            <person name="Foldi C."/>
            <person name="Dima B."/>
            <person name="Sanchez-Garcia M."/>
            <person name="Sanchez-Ramirez S."/>
            <person name="Szollosi G.J."/>
            <person name="Szarkandi J.G."/>
            <person name="Papp V."/>
            <person name="Albert L."/>
            <person name="Andreopoulos W."/>
            <person name="Angelini C."/>
            <person name="Antonin V."/>
            <person name="Barry K.W."/>
            <person name="Bougher N.L."/>
            <person name="Buchanan P."/>
            <person name="Buyck B."/>
            <person name="Bense V."/>
            <person name="Catcheside P."/>
            <person name="Chovatia M."/>
            <person name="Cooper J."/>
            <person name="Damon W."/>
            <person name="Desjardin D."/>
            <person name="Finy P."/>
            <person name="Geml J."/>
            <person name="Haridas S."/>
            <person name="Hughes K."/>
            <person name="Justo A."/>
            <person name="Karasinski D."/>
            <person name="Kautmanova I."/>
            <person name="Kiss B."/>
            <person name="Kocsube S."/>
            <person name="Kotiranta H."/>
            <person name="LaButti K.M."/>
            <person name="Lechner B.E."/>
            <person name="Liimatainen K."/>
            <person name="Lipzen A."/>
            <person name="Lukacs Z."/>
            <person name="Mihaltcheva S."/>
            <person name="Morgado L.N."/>
            <person name="Niskanen T."/>
            <person name="Noordeloos M.E."/>
            <person name="Ohm R.A."/>
            <person name="Ortiz-Santana B."/>
            <person name="Ovrebo C."/>
            <person name="Racz N."/>
            <person name="Riley R."/>
            <person name="Savchenko A."/>
            <person name="Shiryaev A."/>
            <person name="Soop K."/>
            <person name="Spirin V."/>
            <person name="Szebenyi C."/>
            <person name="Tomsovsky M."/>
            <person name="Tulloss R.E."/>
            <person name="Uehling J."/>
            <person name="Grigoriev I.V."/>
            <person name="Vagvolgyi C."/>
            <person name="Papp T."/>
            <person name="Martin F.M."/>
            <person name="Miettinen O."/>
            <person name="Hibbett D.S."/>
            <person name="Nagy L.G."/>
        </authorList>
    </citation>
    <scope>NUCLEOTIDE SEQUENCE [LARGE SCALE GENOMIC DNA]</scope>
    <source>
        <strain evidence="2 3">HHB13444</strain>
    </source>
</reference>
<dbReference type="Proteomes" id="UP000308197">
    <property type="component" value="Unassembled WGS sequence"/>
</dbReference>
<dbReference type="STRING" id="1314778.A0A5C3NXG9"/>
<dbReference type="SUPFAM" id="SSF53098">
    <property type="entry name" value="Ribonuclease H-like"/>
    <property type="match status" value="1"/>
</dbReference>
<evidence type="ECO:0000259" key="1">
    <source>
        <dbReference type="PROSITE" id="PS50879"/>
    </source>
</evidence>
<dbReference type="InterPro" id="IPR002156">
    <property type="entry name" value="RNaseH_domain"/>
</dbReference>
<evidence type="ECO:0000313" key="2">
    <source>
        <dbReference type="EMBL" id="TFK80710.1"/>
    </source>
</evidence>
<dbReference type="InterPro" id="IPR036397">
    <property type="entry name" value="RNaseH_sf"/>
</dbReference>
<dbReference type="AlphaFoldDB" id="A0A5C3NXG9"/>
<dbReference type="PROSITE" id="PS50879">
    <property type="entry name" value="RNASE_H_1"/>
    <property type="match status" value="1"/>
</dbReference>
<keyword evidence="3" id="KW-1185">Reference proteome</keyword>
<protein>
    <recommendedName>
        <fullName evidence="1">RNase H type-1 domain-containing protein</fullName>
    </recommendedName>
</protein>
<dbReference type="Gene3D" id="3.30.420.10">
    <property type="entry name" value="Ribonuclease H-like superfamily/Ribonuclease H"/>
    <property type="match status" value="1"/>
</dbReference>
<dbReference type="GO" id="GO:0003676">
    <property type="term" value="F:nucleic acid binding"/>
    <property type="evidence" value="ECO:0007669"/>
    <property type="project" value="InterPro"/>
</dbReference>
<dbReference type="InterPro" id="IPR012337">
    <property type="entry name" value="RNaseH-like_sf"/>
</dbReference>
<feature type="domain" description="RNase H type-1" evidence="1">
    <location>
        <begin position="1"/>
        <end position="90"/>
    </location>
</feature>
<dbReference type="Pfam" id="PF00075">
    <property type="entry name" value="RNase_H"/>
    <property type="match status" value="1"/>
</dbReference>
<name>A0A5C3NXG9_9APHY</name>
<dbReference type="EMBL" id="ML211721">
    <property type="protein sequence ID" value="TFK80710.1"/>
    <property type="molecule type" value="Genomic_DNA"/>
</dbReference>
<gene>
    <name evidence="2" type="ORF">K466DRAFT_636194</name>
</gene>